<dbReference type="Pfam" id="PF00102">
    <property type="entry name" value="Y_phosphatase"/>
    <property type="match status" value="1"/>
</dbReference>
<keyword evidence="7" id="KW-1133">Transmembrane helix</keyword>
<evidence type="ECO:0000256" key="8">
    <source>
        <dbReference type="ARBA" id="ARBA00023136"/>
    </source>
</evidence>
<evidence type="ECO:0000256" key="1">
    <source>
        <dbReference type="ARBA" id="ARBA00004479"/>
    </source>
</evidence>
<keyword evidence="3" id="KW-0812">Transmembrane</keyword>
<dbReference type="SUPFAM" id="SSF52799">
    <property type="entry name" value="(Phosphotyrosine protein) phosphatases II"/>
    <property type="match status" value="1"/>
</dbReference>
<sequence>MSMFSVHLCNPVSMEDFGNYVLEMSQDAGRKFSLEYEVLRPIGAAYPHEVAERPANCGKNRYTNILPYDFSRVKLSTVDGVEGSDYINASYIPGLHTAREYIAAQGPLPNTCADFWRMVWEQETQIIVMLTQCVERGRIKCEHYWPFDEEPVFYESTAVSMSAEEQHGDWTLRDLQLQKGTTKRSVLHFHYTAWPDHDVPSESCTRGVLEFVRCVRGKADIHAGPMVVQCSAGVGRTGSFITLDRLLQHLESHHTVDILGLVAQLRTHRPSMVQTEAQYVFIYLCLLELWSKCGAESDVHSTVYANVLARSFSLSSDQLC</sequence>
<dbReference type="OMA" id="TMICGNI"/>
<dbReference type="GO" id="GO:0016020">
    <property type="term" value="C:membrane"/>
    <property type="evidence" value="ECO:0007669"/>
    <property type="project" value="UniProtKB-SubCell"/>
</dbReference>
<dbReference type="Ensembl" id="ENSEBUT00000017764.1">
    <property type="protein sequence ID" value="ENSEBUP00000017188.1"/>
    <property type="gene ID" value="ENSEBUG00000010724.1"/>
</dbReference>
<evidence type="ECO:0000259" key="11">
    <source>
        <dbReference type="PROSITE" id="PS50055"/>
    </source>
</evidence>
<dbReference type="SMART" id="SM00194">
    <property type="entry name" value="PTPc"/>
    <property type="match status" value="1"/>
</dbReference>
<evidence type="ECO:0000256" key="7">
    <source>
        <dbReference type="ARBA" id="ARBA00022989"/>
    </source>
</evidence>
<evidence type="ECO:0000256" key="10">
    <source>
        <dbReference type="ARBA" id="ARBA00051722"/>
    </source>
</evidence>
<comment type="subcellular location">
    <subcellularLocation>
        <location evidence="1">Membrane</location>
        <topology evidence="1">Single-pass type I membrane protein</topology>
    </subcellularLocation>
</comment>
<dbReference type="Proteomes" id="UP000694388">
    <property type="component" value="Unplaced"/>
</dbReference>
<evidence type="ECO:0000313" key="14">
    <source>
        <dbReference type="Proteomes" id="UP000694388"/>
    </source>
</evidence>
<dbReference type="PANTHER" id="PTHR46957:SF3">
    <property type="entry name" value="CYTOKINE RECEPTOR"/>
    <property type="match status" value="1"/>
</dbReference>
<keyword evidence="14" id="KW-1185">Reference proteome</keyword>
<dbReference type="GeneTree" id="ENSGT00940000154814"/>
<evidence type="ECO:0000256" key="4">
    <source>
        <dbReference type="ARBA" id="ARBA00022729"/>
    </source>
</evidence>
<dbReference type="PROSITE" id="PS50056">
    <property type="entry name" value="TYR_PHOSPHATASE_2"/>
    <property type="match status" value="1"/>
</dbReference>
<dbReference type="PROSITE" id="PS50055">
    <property type="entry name" value="TYR_PHOSPHATASE_PTP"/>
    <property type="match status" value="1"/>
</dbReference>
<dbReference type="InterPro" id="IPR029021">
    <property type="entry name" value="Prot-tyrosine_phosphatase-like"/>
</dbReference>
<evidence type="ECO:0000256" key="2">
    <source>
        <dbReference type="ARBA" id="ARBA00013064"/>
    </source>
</evidence>
<name>A0A8C4QLC0_EPTBU</name>
<comment type="catalytic activity">
    <reaction evidence="10">
        <text>O-phospho-L-tyrosyl-[protein] + H2O = L-tyrosyl-[protein] + phosphate</text>
        <dbReference type="Rhea" id="RHEA:10684"/>
        <dbReference type="Rhea" id="RHEA-COMP:10136"/>
        <dbReference type="Rhea" id="RHEA-COMP:20101"/>
        <dbReference type="ChEBI" id="CHEBI:15377"/>
        <dbReference type="ChEBI" id="CHEBI:43474"/>
        <dbReference type="ChEBI" id="CHEBI:46858"/>
        <dbReference type="ChEBI" id="CHEBI:61978"/>
        <dbReference type="EC" id="3.1.3.48"/>
    </reaction>
</comment>
<keyword evidence="4" id="KW-0732">Signal</keyword>
<keyword evidence="6" id="KW-0904">Protein phosphatase</keyword>
<organism evidence="13 14">
    <name type="scientific">Eptatretus burgeri</name>
    <name type="common">Inshore hagfish</name>
    <dbReference type="NCBI Taxonomy" id="7764"/>
    <lineage>
        <taxon>Eukaryota</taxon>
        <taxon>Metazoa</taxon>
        <taxon>Chordata</taxon>
        <taxon>Craniata</taxon>
        <taxon>Vertebrata</taxon>
        <taxon>Cyclostomata</taxon>
        <taxon>Myxini</taxon>
        <taxon>Myxiniformes</taxon>
        <taxon>Myxinidae</taxon>
        <taxon>Eptatretinae</taxon>
        <taxon>Eptatretus</taxon>
    </lineage>
</organism>
<keyword evidence="8" id="KW-0472">Membrane</keyword>
<dbReference type="InterPro" id="IPR003595">
    <property type="entry name" value="Tyr_Pase_cat"/>
</dbReference>
<dbReference type="PANTHER" id="PTHR46957">
    <property type="entry name" value="CYTOKINE RECEPTOR"/>
    <property type="match status" value="1"/>
</dbReference>
<accession>A0A8C4QLC0</accession>
<dbReference type="Gene3D" id="3.90.190.10">
    <property type="entry name" value="Protein tyrosine phosphatase superfamily"/>
    <property type="match status" value="1"/>
</dbReference>
<dbReference type="InterPro" id="IPR000242">
    <property type="entry name" value="PTP_cat"/>
</dbReference>
<evidence type="ECO:0000259" key="12">
    <source>
        <dbReference type="PROSITE" id="PS50056"/>
    </source>
</evidence>
<evidence type="ECO:0000313" key="13">
    <source>
        <dbReference type="Ensembl" id="ENSEBUP00000017188.1"/>
    </source>
</evidence>
<proteinExistence type="predicted"/>
<dbReference type="InterPro" id="IPR000387">
    <property type="entry name" value="Tyr_Pase_dom"/>
</dbReference>
<dbReference type="GO" id="GO:0004725">
    <property type="term" value="F:protein tyrosine phosphatase activity"/>
    <property type="evidence" value="ECO:0007669"/>
    <property type="project" value="UniProtKB-EC"/>
</dbReference>
<evidence type="ECO:0000256" key="5">
    <source>
        <dbReference type="ARBA" id="ARBA00022801"/>
    </source>
</evidence>
<evidence type="ECO:0000256" key="3">
    <source>
        <dbReference type="ARBA" id="ARBA00022692"/>
    </source>
</evidence>
<evidence type="ECO:0000256" key="6">
    <source>
        <dbReference type="ARBA" id="ARBA00022912"/>
    </source>
</evidence>
<dbReference type="InterPro" id="IPR050713">
    <property type="entry name" value="RTP_Phos/Ushers"/>
</dbReference>
<feature type="domain" description="Tyrosine-protein phosphatase" evidence="11">
    <location>
        <begin position="32"/>
        <end position="289"/>
    </location>
</feature>
<dbReference type="EC" id="3.1.3.48" evidence="2"/>
<keyword evidence="9" id="KW-0325">Glycoprotein</keyword>
<dbReference type="SMART" id="SM00404">
    <property type="entry name" value="PTPc_motif"/>
    <property type="match status" value="1"/>
</dbReference>
<reference evidence="13" key="2">
    <citation type="submission" date="2025-09" db="UniProtKB">
        <authorList>
            <consortium name="Ensembl"/>
        </authorList>
    </citation>
    <scope>IDENTIFICATION</scope>
</reference>
<feature type="domain" description="Tyrosine specific protein phosphatases" evidence="12">
    <location>
        <begin position="206"/>
        <end position="280"/>
    </location>
</feature>
<keyword evidence="5" id="KW-0378">Hydrolase</keyword>
<reference evidence="13" key="1">
    <citation type="submission" date="2025-08" db="UniProtKB">
        <authorList>
            <consortium name="Ensembl"/>
        </authorList>
    </citation>
    <scope>IDENTIFICATION</scope>
</reference>
<evidence type="ECO:0000256" key="9">
    <source>
        <dbReference type="ARBA" id="ARBA00023180"/>
    </source>
</evidence>
<dbReference type="AlphaFoldDB" id="A0A8C4QLC0"/>
<dbReference type="FunFam" id="3.90.190.10:FF:000009">
    <property type="entry name" value="Receptor-type tyrosine-protein phosphatase beta"/>
    <property type="match status" value="1"/>
</dbReference>
<dbReference type="PRINTS" id="PR00700">
    <property type="entry name" value="PRTYPHPHTASE"/>
</dbReference>
<protein>
    <recommendedName>
        <fullName evidence="2">protein-tyrosine-phosphatase</fullName>
        <ecNumber evidence="2">3.1.3.48</ecNumber>
    </recommendedName>
</protein>